<protein>
    <submittedName>
        <fullName evidence="1">Uncharacterized protein</fullName>
    </submittedName>
</protein>
<sequence length="41" mass="4444">APATPSEQKQKVFSHLARPSELVSLSDSQRLPARIHTMTAG</sequence>
<name>A0A392SSE7_9FABA</name>
<evidence type="ECO:0000313" key="1">
    <source>
        <dbReference type="EMBL" id="MCI51798.1"/>
    </source>
</evidence>
<organism evidence="1 2">
    <name type="scientific">Trifolium medium</name>
    <dbReference type="NCBI Taxonomy" id="97028"/>
    <lineage>
        <taxon>Eukaryota</taxon>
        <taxon>Viridiplantae</taxon>
        <taxon>Streptophyta</taxon>
        <taxon>Embryophyta</taxon>
        <taxon>Tracheophyta</taxon>
        <taxon>Spermatophyta</taxon>
        <taxon>Magnoliopsida</taxon>
        <taxon>eudicotyledons</taxon>
        <taxon>Gunneridae</taxon>
        <taxon>Pentapetalae</taxon>
        <taxon>rosids</taxon>
        <taxon>fabids</taxon>
        <taxon>Fabales</taxon>
        <taxon>Fabaceae</taxon>
        <taxon>Papilionoideae</taxon>
        <taxon>50 kb inversion clade</taxon>
        <taxon>NPAAA clade</taxon>
        <taxon>Hologalegina</taxon>
        <taxon>IRL clade</taxon>
        <taxon>Trifolieae</taxon>
        <taxon>Trifolium</taxon>
    </lineage>
</organism>
<reference evidence="1 2" key="1">
    <citation type="journal article" date="2018" name="Front. Plant Sci.">
        <title>Red Clover (Trifolium pratense) and Zigzag Clover (T. medium) - A Picture of Genomic Similarities and Differences.</title>
        <authorList>
            <person name="Dluhosova J."/>
            <person name="Istvanek J."/>
            <person name="Nedelnik J."/>
            <person name="Repkova J."/>
        </authorList>
    </citation>
    <scope>NUCLEOTIDE SEQUENCE [LARGE SCALE GENOMIC DNA]</scope>
    <source>
        <strain evidence="2">cv. 10/8</strain>
        <tissue evidence="1">Leaf</tissue>
    </source>
</reference>
<dbReference type="AlphaFoldDB" id="A0A392SSE7"/>
<feature type="non-terminal residue" evidence="1">
    <location>
        <position position="1"/>
    </location>
</feature>
<evidence type="ECO:0000313" key="2">
    <source>
        <dbReference type="Proteomes" id="UP000265520"/>
    </source>
</evidence>
<dbReference type="EMBL" id="LXQA010437500">
    <property type="protein sequence ID" value="MCI51798.1"/>
    <property type="molecule type" value="Genomic_DNA"/>
</dbReference>
<accession>A0A392SSE7</accession>
<proteinExistence type="predicted"/>
<keyword evidence="2" id="KW-1185">Reference proteome</keyword>
<comment type="caution">
    <text evidence="1">The sequence shown here is derived from an EMBL/GenBank/DDBJ whole genome shotgun (WGS) entry which is preliminary data.</text>
</comment>
<dbReference type="Proteomes" id="UP000265520">
    <property type="component" value="Unassembled WGS sequence"/>
</dbReference>